<comment type="caution">
    <text evidence="2">The sequence shown here is derived from an EMBL/GenBank/DDBJ whole genome shotgun (WGS) entry which is preliminary data.</text>
</comment>
<proteinExistence type="predicted"/>
<evidence type="ECO:0000256" key="1">
    <source>
        <dbReference type="SAM" id="MobiDB-lite"/>
    </source>
</evidence>
<feature type="compositionally biased region" description="Polar residues" evidence="1">
    <location>
        <begin position="101"/>
        <end position="127"/>
    </location>
</feature>
<evidence type="ECO:0000313" key="2">
    <source>
        <dbReference type="EMBL" id="MCI03045.1"/>
    </source>
</evidence>
<sequence>DDDLVVLGETSRKRRNKGKVVETIHGGYGDHQAVHVMGKLGTVSGIQSSNRQPSVSHNLINVGGQGSNPLFIEDDYLYKFTLLPEYDLGLKKTRNGTLQLNNSKIHGSKMGSSSLQIKTDNVGQFSGTKAAPNK</sequence>
<keyword evidence="3" id="KW-1185">Reference proteome</keyword>
<reference evidence="2 3" key="1">
    <citation type="journal article" date="2018" name="Front. Plant Sci.">
        <title>Red Clover (Trifolium pratense) and Zigzag Clover (T. medium) - A Picture of Genomic Similarities and Differences.</title>
        <authorList>
            <person name="Dluhosova J."/>
            <person name="Istvanek J."/>
            <person name="Nedelnik J."/>
            <person name="Repkova J."/>
        </authorList>
    </citation>
    <scope>NUCLEOTIDE SEQUENCE [LARGE SCALE GENOMIC DNA]</scope>
    <source>
        <strain evidence="3">cv. 10/8</strain>
        <tissue evidence="2">Leaf</tissue>
    </source>
</reference>
<feature type="non-terminal residue" evidence="2">
    <location>
        <position position="1"/>
    </location>
</feature>
<dbReference type="EMBL" id="LXQA010051036">
    <property type="protein sequence ID" value="MCI03045.1"/>
    <property type="molecule type" value="Genomic_DNA"/>
</dbReference>
<name>A0A392NX41_9FABA</name>
<accession>A0A392NX41</accession>
<feature type="region of interest" description="Disordered" evidence="1">
    <location>
        <begin position="101"/>
        <end position="134"/>
    </location>
</feature>
<dbReference type="AlphaFoldDB" id="A0A392NX41"/>
<evidence type="ECO:0000313" key="3">
    <source>
        <dbReference type="Proteomes" id="UP000265520"/>
    </source>
</evidence>
<protein>
    <submittedName>
        <fullName evidence="2">Ubiquitin-conjugating enzyme</fullName>
    </submittedName>
</protein>
<feature type="non-terminal residue" evidence="2">
    <location>
        <position position="134"/>
    </location>
</feature>
<organism evidence="2 3">
    <name type="scientific">Trifolium medium</name>
    <dbReference type="NCBI Taxonomy" id="97028"/>
    <lineage>
        <taxon>Eukaryota</taxon>
        <taxon>Viridiplantae</taxon>
        <taxon>Streptophyta</taxon>
        <taxon>Embryophyta</taxon>
        <taxon>Tracheophyta</taxon>
        <taxon>Spermatophyta</taxon>
        <taxon>Magnoliopsida</taxon>
        <taxon>eudicotyledons</taxon>
        <taxon>Gunneridae</taxon>
        <taxon>Pentapetalae</taxon>
        <taxon>rosids</taxon>
        <taxon>fabids</taxon>
        <taxon>Fabales</taxon>
        <taxon>Fabaceae</taxon>
        <taxon>Papilionoideae</taxon>
        <taxon>50 kb inversion clade</taxon>
        <taxon>NPAAA clade</taxon>
        <taxon>Hologalegina</taxon>
        <taxon>IRL clade</taxon>
        <taxon>Trifolieae</taxon>
        <taxon>Trifolium</taxon>
    </lineage>
</organism>
<dbReference type="Proteomes" id="UP000265520">
    <property type="component" value="Unassembled WGS sequence"/>
</dbReference>